<evidence type="ECO:0000256" key="3">
    <source>
        <dbReference type="SAM" id="Phobius"/>
    </source>
</evidence>
<feature type="transmembrane region" description="Helical" evidence="3">
    <location>
        <begin position="225"/>
        <end position="246"/>
    </location>
</feature>
<protein>
    <submittedName>
        <fullName evidence="4">CDP-alcohol phosphatidyltransferase</fullName>
    </submittedName>
</protein>
<dbReference type="GO" id="GO:0016020">
    <property type="term" value="C:membrane"/>
    <property type="evidence" value="ECO:0007669"/>
    <property type="project" value="InterPro"/>
</dbReference>
<dbReference type="GO" id="GO:0016780">
    <property type="term" value="F:phosphotransferase activity, for other substituted phosphate groups"/>
    <property type="evidence" value="ECO:0007669"/>
    <property type="project" value="InterPro"/>
</dbReference>
<evidence type="ECO:0000313" key="4">
    <source>
        <dbReference type="EMBL" id="ODN70979.1"/>
    </source>
</evidence>
<dbReference type="EMBL" id="MCRJ01000033">
    <property type="protein sequence ID" value="ODN70979.1"/>
    <property type="molecule type" value="Genomic_DNA"/>
</dbReference>
<evidence type="ECO:0000313" key="5">
    <source>
        <dbReference type="Proteomes" id="UP000094622"/>
    </source>
</evidence>
<feature type="transmembrane region" description="Helical" evidence="3">
    <location>
        <begin position="72"/>
        <end position="94"/>
    </location>
</feature>
<evidence type="ECO:0000256" key="2">
    <source>
        <dbReference type="RuleBase" id="RU003750"/>
    </source>
</evidence>
<keyword evidence="3" id="KW-0812">Transmembrane</keyword>
<comment type="similarity">
    <text evidence="2">Belongs to the CDP-alcohol phosphatidyltransferase class-I family.</text>
</comment>
<dbReference type="Pfam" id="PF01066">
    <property type="entry name" value="CDP-OH_P_transf"/>
    <property type="match status" value="1"/>
</dbReference>
<dbReference type="InterPro" id="IPR048254">
    <property type="entry name" value="CDP_ALCOHOL_P_TRANSF_CS"/>
</dbReference>
<evidence type="ECO:0000256" key="1">
    <source>
        <dbReference type="ARBA" id="ARBA00022679"/>
    </source>
</evidence>
<gene>
    <name evidence="4" type="ORF">A6302_01680</name>
</gene>
<dbReference type="InterPro" id="IPR043130">
    <property type="entry name" value="CDP-OH_PTrfase_TM_dom"/>
</dbReference>
<feature type="transmembrane region" description="Helical" evidence="3">
    <location>
        <begin position="100"/>
        <end position="122"/>
    </location>
</feature>
<sequence>MTVEARSSNVGGAAGAIALAGAAVAAAAALLAGDPRFGTPFLFGAFGSFGLIAVLVLATVRRYHPFPAFGPANVITLLRAAGAAILVGLLVTAFAHGREAAALVSAGEAAFVAMAAALMVACDGLDGRLARARGLSSAFGARFDMEIDALTILCLSALAVVLGKAGLFAVGIGLLRYVFVAAGWLWPRLAAALPPSRRRQTICVVQYLALIVALLPFVPPPVSGAVLGGALLALLVSFGIDMRWLLAAPAGPDGKAGGR</sequence>
<dbReference type="GO" id="GO:0008654">
    <property type="term" value="P:phospholipid biosynthetic process"/>
    <property type="evidence" value="ECO:0007669"/>
    <property type="project" value="InterPro"/>
</dbReference>
<dbReference type="Gene3D" id="1.20.120.1760">
    <property type="match status" value="1"/>
</dbReference>
<dbReference type="InterPro" id="IPR000462">
    <property type="entry name" value="CDP-OH_P_trans"/>
</dbReference>
<keyword evidence="5" id="KW-1185">Reference proteome</keyword>
<comment type="caution">
    <text evidence="4">The sequence shown here is derived from an EMBL/GenBank/DDBJ whole genome shotgun (WGS) entry which is preliminary data.</text>
</comment>
<name>A0A1E3H3S7_9HYPH</name>
<keyword evidence="3" id="KW-0472">Membrane</keyword>
<feature type="transmembrane region" description="Helical" evidence="3">
    <location>
        <begin position="168"/>
        <end position="189"/>
    </location>
</feature>
<organism evidence="4 5">
    <name type="scientific">Methylobrevis pamukkalensis</name>
    <dbReference type="NCBI Taxonomy" id="1439726"/>
    <lineage>
        <taxon>Bacteria</taxon>
        <taxon>Pseudomonadati</taxon>
        <taxon>Pseudomonadota</taxon>
        <taxon>Alphaproteobacteria</taxon>
        <taxon>Hyphomicrobiales</taxon>
        <taxon>Pleomorphomonadaceae</taxon>
        <taxon>Methylobrevis</taxon>
    </lineage>
</organism>
<dbReference type="RefSeq" id="WP_169833530.1">
    <property type="nucleotide sequence ID" value="NZ_MCRJ01000033.1"/>
</dbReference>
<proteinExistence type="inferred from homology"/>
<keyword evidence="3" id="KW-1133">Transmembrane helix</keyword>
<reference evidence="4 5" key="1">
    <citation type="submission" date="2016-07" db="EMBL/GenBank/DDBJ databases">
        <title>Draft Genome Sequence of Methylobrevis pamukkalensis PK2.</title>
        <authorList>
            <person name="Vasilenko O.V."/>
            <person name="Doronina N.V."/>
            <person name="Shmareva M.N."/>
            <person name="Tarlachkov S.V."/>
            <person name="Mustakhimov I."/>
            <person name="Trotsenko Y.A."/>
        </authorList>
    </citation>
    <scope>NUCLEOTIDE SEQUENCE [LARGE SCALE GENOMIC DNA]</scope>
    <source>
        <strain evidence="4 5">PK2</strain>
    </source>
</reference>
<feature type="transmembrane region" description="Helical" evidence="3">
    <location>
        <begin position="41"/>
        <end position="60"/>
    </location>
</feature>
<dbReference type="AlphaFoldDB" id="A0A1E3H3S7"/>
<feature type="transmembrane region" description="Helical" evidence="3">
    <location>
        <begin position="201"/>
        <end position="219"/>
    </location>
</feature>
<dbReference type="PROSITE" id="PS00379">
    <property type="entry name" value="CDP_ALCOHOL_P_TRANSF"/>
    <property type="match status" value="1"/>
</dbReference>
<dbReference type="Proteomes" id="UP000094622">
    <property type="component" value="Unassembled WGS sequence"/>
</dbReference>
<keyword evidence="1 2" id="KW-0808">Transferase</keyword>
<accession>A0A1E3H3S7</accession>